<dbReference type="EMBL" id="FNAS01000023">
    <property type="protein sequence ID" value="SDE75477.1"/>
    <property type="molecule type" value="Genomic_DNA"/>
</dbReference>
<keyword evidence="3" id="KW-1185">Reference proteome</keyword>
<dbReference type="STRING" id="1071918.SAMN05421544_1237"/>
<keyword evidence="1" id="KW-0175">Coiled coil</keyword>
<evidence type="ECO:0000313" key="2">
    <source>
        <dbReference type="EMBL" id="SDE75477.1"/>
    </source>
</evidence>
<gene>
    <name evidence="2" type="ORF">SAMN05421544_1237</name>
</gene>
<name>A0A1G7FI30_9FLAO</name>
<dbReference type="AlphaFoldDB" id="A0A1G7FI30"/>
<reference evidence="2 3" key="1">
    <citation type="submission" date="2016-10" db="EMBL/GenBank/DDBJ databases">
        <authorList>
            <person name="de Groot N.N."/>
        </authorList>
    </citation>
    <scope>NUCLEOTIDE SEQUENCE [LARGE SCALE GENOMIC DNA]</scope>
    <source>
        <strain evidence="2 3">DSM 24015</strain>
    </source>
</reference>
<evidence type="ECO:0000313" key="3">
    <source>
        <dbReference type="Proteomes" id="UP000198517"/>
    </source>
</evidence>
<proteinExistence type="predicted"/>
<accession>A0A1G7FI30</accession>
<dbReference type="Proteomes" id="UP000198517">
    <property type="component" value="Unassembled WGS sequence"/>
</dbReference>
<evidence type="ECO:0000256" key="1">
    <source>
        <dbReference type="SAM" id="Coils"/>
    </source>
</evidence>
<dbReference type="RefSeq" id="WP_092737900.1">
    <property type="nucleotide sequence ID" value="NZ_FNAS01000023.1"/>
</dbReference>
<feature type="coiled-coil region" evidence="1">
    <location>
        <begin position="17"/>
        <end position="51"/>
    </location>
</feature>
<sequence length="198" mass="23968">MNEQIKEKISKVLALVNKGVDGEKDAAERALKRLLKKYNIVDKDLENINLKEYTFKYSKVIDIWLLQQILEYFLTDKKIPVYKDTYGVKELRIKLEYLDWITIETAYGYFKPHMNREWSKFSENKLNRYRKQSNKNKRREELYKIFFSAYILKSKIYRESQIVKRKSTPSELRELRDIDKIEGGNFKRQVTRGLYLEE</sequence>
<organism evidence="2 3">
    <name type="scientific">Riemerella columbipharyngis</name>
    <dbReference type="NCBI Taxonomy" id="1071918"/>
    <lineage>
        <taxon>Bacteria</taxon>
        <taxon>Pseudomonadati</taxon>
        <taxon>Bacteroidota</taxon>
        <taxon>Flavobacteriia</taxon>
        <taxon>Flavobacteriales</taxon>
        <taxon>Weeksellaceae</taxon>
        <taxon>Riemerella</taxon>
    </lineage>
</organism>
<dbReference type="OrthoDB" id="1254678at2"/>
<protein>
    <recommendedName>
        <fullName evidence="4">DUF2786 domain-containing protein</fullName>
    </recommendedName>
</protein>
<evidence type="ECO:0008006" key="4">
    <source>
        <dbReference type="Google" id="ProtNLM"/>
    </source>
</evidence>